<sequence length="584" mass="63590">MDGWVIRTPGPAPASTLDTKRDAPRFHHTGTSSRRPSTQSPPQLPSSRPSTRDRASAQPPSPGRPRRYRLEVQLRQADYAPPKLQTPVLLLPHDSTAYIKERMLLKSAGVAADGNPLPMKMGYLIGWSDLPRASTLVPADDVLEYVSPFALEQFEYGLWKERRREEAEAEAKRAAGQVASVKNDTVTEKKKPGRPPGKEKSRGRPRQEARTVVVDEGAIREEVRKRAGSQTREGQQPSLSTPQKTRLGAYVGVIGGGEEVEAEAAIYRQLYGDTETDAPSYPATEREESGGYDSEPPRKRLRSSSPVKVPGSSIGGVMSSRATPTPAPAQRAADESSTYMSLTSASKAEEEPSSPTITSFTPIIPSRAPHRPHHATTSSESRESSTGVQRPAKPLKSAATKKTPRKKTPKKPNTTPAAPRNGAGRDQKAAAPDEVQFEVKRLEASRSLLIDGKREWYFLVRWEGNWSPEENPTWEPEENIPATLVRKFLAKNKPKPRAGAGRKEQRPDAWPQRRYSSVLEAFEGSGLEGADGNGLLTSGGTDEDAEAGEETFQVTEGTGRSTAPDVWGSDLDFGFAEAYGVGGS</sequence>
<feature type="compositionally biased region" description="Polar residues" evidence="2">
    <location>
        <begin position="228"/>
        <end position="244"/>
    </location>
</feature>
<dbReference type="GO" id="GO:0006338">
    <property type="term" value="P:chromatin remodeling"/>
    <property type="evidence" value="ECO:0007669"/>
    <property type="project" value="UniProtKB-ARBA"/>
</dbReference>
<feature type="region of interest" description="Disordered" evidence="2">
    <location>
        <begin position="271"/>
        <end position="433"/>
    </location>
</feature>
<protein>
    <recommendedName>
        <fullName evidence="3">Chromo domain-containing protein</fullName>
    </recommendedName>
</protein>
<feature type="region of interest" description="Disordered" evidence="2">
    <location>
        <begin position="170"/>
        <end position="247"/>
    </location>
</feature>
<feature type="compositionally biased region" description="Basic and acidic residues" evidence="2">
    <location>
        <begin position="185"/>
        <end position="209"/>
    </location>
</feature>
<feature type="compositionally biased region" description="Low complexity" evidence="2">
    <location>
        <begin position="31"/>
        <end position="49"/>
    </location>
</feature>
<feature type="compositionally biased region" description="Low complexity" evidence="2">
    <location>
        <begin position="321"/>
        <end position="331"/>
    </location>
</feature>
<accession>A0AAE8MNR4</accession>
<evidence type="ECO:0000313" key="4">
    <source>
        <dbReference type="EMBL" id="SPN96626.1"/>
    </source>
</evidence>
<name>A0AAE8MNR4_9PEZI</name>
<dbReference type="InterPro" id="IPR000953">
    <property type="entry name" value="Chromo/chromo_shadow_dom"/>
</dbReference>
<dbReference type="Pfam" id="PF00385">
    <property type="entry name" value="Chromo"/>
    <property type="match status" value="1"/>
</dbReference>
<feature type="region of interest" description="Disordered" evidence="2">
    <location>
        <begin position="1"/>
        <end position="67"/>
    </location>
</feature>
<gene>
    <name evidence="4" type="ORF">DNG_00147</name>
</gene>
<comment type="caution">
    <text evidence="4">The sequence shown here is derived from an EMBL/GenBank/DDBJ whole genome shotgun (WGS) entry which is preliminary data.</text>
</comment>
<dbReference type="PROSITE" id="PS50013">
    <property type="entry name" value="CHROMO_2"/>
    <property type="match status" value="1"/>
</dbReference>
<dbReference type="CDD" id="cd00024">
    <property type="entry name" value="CD_CSD"/>
    <property type="match status" value="1"/>
</dbReference>
<dbReference type="InterPro" id="IPR023780">
    <property type="entry name" value="Chromo_domain"/>
</dbReference>
<dbReference type="EMBL" id="ONZQ02000001">
    <property type="protein sequence ID" value="SPN96626.1"/>
    <property type="molecule type" value="Genomic_DNA"/>
</dbReference>
<reference evidence="4" key="1">
    <citation type="submission" date="2018-03" db="EMBL/GenBank/DDBJ databases">
        <authorList>
            <person name="Guldener U."/>
        </authorList>
    </citation>
    <scope>NUCLEOTIDE SEQUENCE</scope>
</reference>
<dbReference type="AlphaFoldDB" id="A0AAE8MNR4"/>
<keyword evidence="5" id="KW-1185">Reference proteome</keyword>
<comment type="subunit">
    <text evidence="1">Component of the NuA4 histone acetyltransferase complex.</text>
</comment>
<dbReference type="SMART" id="SM00298">
    <property type="entry name" value="CHROMO"/>
    <property type="match status" value="1"/>
</dbReference>
<evidence type="ECO:0000256" key="2">
    <source>
        <dbReference type="SAM" id="MobiDB-lite"/>
    </source>
</evidence>
<feature type="region of interest" description="Disordered" evidence="2">
    <location>
        <begin position="489"/>
        <end position="570"/>
    </location>
</feature>
<proteinExistence type="predicted"/>
<dbReference type="SUPFAM" id="SSF54160">
    <property type="entry name" value="Chromo domain-like"/>
    <property type="match status" value="1"/>
</dbReference>
<dbReference type="Gene3D" id="2.40.50.40">
    <property type="match status" value="1"/>
</dbReference>
<feature type="domain" description="Chromo" evidence="3">
    <location>
        <begin position="437"/>
        <end position="480"/>
    </location>
</feature>
<organism evidence="4 5">
    <name type="scientific">Cephalotrichum gorgonifer</name>
    <dbReference type="NCBI Taxonomy" id="2041049"/>
    <lineage>
        <taxon>Eukaryota</taxon>
        <taxon>Fungi</taxon>
        <taxon>Dikarya</taxon>
        <taxon>Ascomycota</taxon>
        <taxon>Pezizomycotina</taxon>
        <taxon>Sordariomycetes</taxon>
        <taxon>Hypocreomycetidae</taxon>
        <taxon>Microascales</taxon>
        <taxon>Microascaceae</taxon>
        <taxon>Cephalotrichum</taxon>
    </lineage>
</organism>
<evidence type="ECO:0000256" key="1">
    <source>
        <dbReference type="ARBA" id="ARBA00011353"/>
    </source>
</evidence>
<dbReference type="InterPro" id="IPR016197">
    <property type="entry name" value="Chromo-like_dom_sf"/>
</dbReference>
<evidence type="ECO:0000313" key="5">
    <source>
        <dbReference type="Proteomes" id="UP001187682"/>
    </source>
</evidence>
<evidence type="ECO:0000259" key="3">
    <source>
        <dbReference type="PROSITE" id="PS50013"/>
    </source>
</evidence>
<dbReference type="Proteomes" id="UP001187682">
    <property type="component" value="Unassembled WGS sequence"/>
</dbReference>
<feature type="compositionally biased region" description="Polar residues" evidence="2">
    <location>
        <begin position="552"/>
        <end position="561"/>
    </location>
</feature>